<dbReference type="PANTHER" id="PTHR45772">
    <property type="entry name" value="CONSERVED COMPONENT OF ABC TRANSPORTER FOR NATURAL AMINO ACIDS-RELATED"/>
    <property type="match status" value="1"/>
</dbReference>
<dbReference type="OrthoDB" id="3396710at2"/>
<dbReference type="GO" id="GO:0042941">
    <property type="term" value="P:D-alanine transmembrane transport"/>
    <property type="evidence" value="ECO:0007669"/>
    <property type="project" value="TreeGrafter"/>
</dbReference>
<dbReference type="GO" id="GO:0015188">
    <property type="term" value="F:L-isoleucine transmembrane transporter activity"/>
    <property type="evidence" value="ECO:0007669"/>
    <property type="project" value="TreeGrafter"/>
</dbReference>
<name>H5TGY2_GORO1</name>
<sequence length="337" mass="36276">MTHRTPDDPAGNTNPRTDSHEVDAGKLDSGPDNAEQIEEVLADPESTAVVDPAAVDAQLADPEAVAEAVAPQRDIATAEGESLLKVEGLTVEFGGLAALDDVTFDIKRGEILGLIGPNGAGKTTCFNAITGVYRPTRGTVTFDGAPLGKMSQHKITRKGIARTFQNVRLWGEMTALENVSVGTDARHKTSVFGAIMRTPRLYREEHDAVDRGMALLEFVGIGARAAEKASNLPYGDQRRLEIARALATEPKLLCLDEPAAGFNPSEKSALMELIQKIREDGYTVLLIEHDMRLVMGVTDRIVVLEFGRKIADGTPREVRENPAVIAAYLGVPDDQIA</sequence>
<dbReference type="GO" id="GO:0016887">
    <property type="term" value="F:ATP hydrolysis activity"/>
    <property type="evidence" value="ECO:0007669"/>
    <property type="project" value="InterPro"/>
</dbReference>
<dbReference type="Gene3D" id="3.40.50.300">
    <property type="entry name" value="P-loop containing nucleotide triphosphate hydrolases"/>
    <property type="match status" value="1"/>
</dbReference>
<dbReference type="Pfam" id="PF12399">
    <property type="entry name" value="BCA_ABC_TP_C"/>
    <property type="match status" value="1"/>
</dbReference>
<dbReference type="Pfam" id="PF00005">
    <property type="entry name" value="ABC_tran"/>
    <property type="match status" value="1"/>
</dbReference>
<dbReference type="GO" id="GO:0005524">
    <property type="term" value="F:ATP binding"/>
    <property type="evidence" value="ECO:0007669"/>
    <property type="project" value="UniProtKB-KW"/>
</dbReference>
<evidence type="ECO:0000256" key="1">
    <source>
        <dbReference type="ARBA" id="ARBA00022448"/>
    </source>
</evidence>
<dbReference type="GO" id="GO:0005886">
    <property type="term" value="C:plasma membrane"/>
    <property type="evidence" value="ECO:0007669"/>
    <property type="project" value="TreeGrafter"/>
</dbReference>
<keyword evidence="7" id="KW-1185">Reference proteome</keyword>
<feature type="domain" description="ABC transporter" evidence="5">
    <location>
        <begin position="84"/>
        <end position="331"/>
    </location>
</feature>
<evidence type="ECO:0000256" key="2">
    <source>
        <dbReference type="ARBA" id="ARBA00022741"/>
    </source>
</evidence>
<feature type="compositionally biased region" description="Basic and acidic residues" evidence="4">
    <location>
        <begin position="17"/>
        <end position="26"/>
    </location>
</feature>
<keyword evidence="2" id="KW-0547">Nucleotide-binding</keyword>
<keyword evidence="1" id="KW-0813">Transport</keyword>
<dbReference type="InterPro" id="IPR032823">
    <property type="entry name" value="BCA_ABC_TP_C"/>
</dbReference>
<gene>
    <name evidence="6" type="ORF">GOOTI_025_00200</name>
</gene>
<protein>
    <submittedName>
        <fullName evidence="6">Branched-chain amino acid ABC transporter ATP-binding protein</fullName>
    </submittedName>
</protein>
<evidence type="ECO:0000256" key="4">
    <source>
        <dbReference type="SAM" id="MobiDB-lite"/>
    </source>
</evidence>
<dbReference type="GO" id="GO:0005304">
    <property type="term" value="F:L-valine transmembrane transporter activity"/>
    <property type="evidence" value="ECO:0007669"/>
    <property type="project" value="TreeGrafter"/>
</dbReference>
<evidence type="ECO:0000313" key="6">
    <source>
        <dbReference type="EMBL" id="GAB32740.1"/>
    </source>
</evidence>
<dbReference type="GO" id="GO:0015808">
    <property type="term" value="P:L-alanine transport"/>
    <property type="evidence" value="ECO:0007669"/>
    <property type="project" value="TreeGrafter"/>
</dbReference>
<dbReference type="InterPro" id="IPR051120">
    <property type="entry name" value="ABC_AA/LPS_Transport"/>
</dbReference>
<feature type="region of interest" description="Disordered" evidence="4">
    <location>
        <begin position="1"/>
        <end position="33"/>
    </location>
</feature>
<dbReference type="GO" id="GO:1903806">
    <property type="term" value="P:L-isoleucine import across plasma membrane"/>
    <property type="evidence" value="ECO:0007669"/>
    <property type="project" value="TreeGrafter"/>
</dbReference>
<keyword evidence="3 6" id="KW-0067">ATP-binding</keyword>
<dbReference type="InterPro" id="IPR003439">
    <property type="entry name" value="ABC_transporter-like_ATP-bd"/>
</dbReference>
<dbReference type="GO" id="GO:0015192">
    <property type="term" value="F:L-phenylalanine transmembrane transporter activity"/>
    <property type="evidence" value="ECO:0007669"/>
    <property type="project" value="TreeGrafter"/>
</dbReference>
<dbReference type="PROSITE" id="PS50893">
    <property type="entry name" value="ABC_TRANSPORTER_2"/>
    <property type="match status" value="1"/>
</dbReference>
<comment type="caution">
    <text evidence="6">The sequence shown here is derived from an EMBL/GenBank/DDBJ whole genome shotgun (WGS) entry which is preliminary data.</text>
</comment>
<evidence type="ECO:0000259" key="5">
    <source>
        <dbReference type="PROSITE" id="PS50893"/>
    </source>
</evidence>
<accession>H5TGY2</accession>
<dbReference type="STRING" id="1108044.GOOTI_025_00200"/>
<reference evidence="6" key="1">
    <citation type="submission" date="2012-02" db="EMBL/GenBank/DDBJ databases">
        <title>Whole genome shotgun sequence of Gordonia otitidis NBRC 100426.</title>
        <authorList>
            <person name="Yoshida I."/>
            <person name="Hosoyama A."/>
            <person name="Tsuchikane K."/>
            <person name="Katsumata H."/>
            <person name="Yamazaki S."/>
            <person name="Fujita N."/>
        </authorList>
    </citation>
    <scope>NUCLEOTIDE SEQUENCE [LARGE SCALE GENOMIC DNA]</scope>
    <source>
        <strain evidence="6">NBRC 100426</strain>
    </source>
</reference>
<dbReference type="GO" id="GO:1903805">
    <property type="term" value="P:L-valine import across plasma membrane"/>
    <property type="evidence" value="ECO:0007669"/>
    <property type="project" value="TreeGrafter"/>
</dbReference>
<dbReference type="CDD" id="cd03219">
    <property type="entry name" value="ABC_Mj1267_LivG_branched"/>
    <property type="match status" value="1"/>
</dbReference>
<evidence type="ECO:0000256" key="3">
    <source>
        <dbReference type="ARBA" id="ARBA00022840"/>
    </source>
</evidence>
<dbReference type="InterPro" id="IPR027417">
    <property type="entry name" value="P-loop_NTPase"/>
</dbReference>
<dbReference type="SMART" id="SM00382">
    <property type="entry name" value="AAA"/>
    <property type="match status" value="1"/>
</dbReference>
<dbReference type="PANTHER" id="PTHR45772:SF7">
    <property type="entry name" value="AMINO ACID ABC TRANSPORTER ATP-BINDING PROTEIN"/>
    <property type="match status" value="1"/>
</dbReference>
<dbReference type="SUPFAM" id="SSF52540">
    <property type="entry name" value="P-loop containing nucleoside triphosphate hydrolases"/>
    <property type="match status" value="1"/>
</dbReference>
<dbReference type="RefSeq" id="WP_007237004.1">
    <property type="nucleotide sequence ID" value="NZ_BAFB01000025.1"/>
</dbReference>
<dbReference type="EMBL" id="BAFB01000025">
    <property type="protein sequence ID" value="GAB32740.1"/>
    <property type="molecule type" value="Genomic_DNA"/>
</dbReference>
<organism evidence="6 7">
    <name type="scientific">Gordonia otitidis (strain DSM 44809 / CCUG 52243 / JCM 12355 / NBRC 100426 / IFM 10032)</name>
    <dbReference type="NCBI Taxonomy" id="1108044"/>
    <lineage>
        <taxon>Bacteria</taxon>
        <taxon>Bacillati</taxon>
        <taxon>Actinomycetota</taxon>
        <taxon>Actinomycetes</taxon>
        <taxon>Mycobacteriales</taxon>
        <taxon>Gordoniaceae</taxon>
        <taxon>Gordonia</taxon>
    </lineage>
</organism>
<dbReference type="InterPro" id="IPR003593">
    <property type="entry name" value="AAA+_ATPase"/>
</dbReference>
<dbReference type="Proteomes" id="UP000005038">
    <property type="component" value="Unassembled WGS sequence"/>
</dbReference>
<evidence type="ECO:0000313" key="7">
    <source>
        <dbReference type="Proteomes" id="UP000005038"/>
    </source>
</evidence>
<dbReference type="FunFam" id="3.40.50.300:FF:000421">
    <property type="entry name" value="Branched-chain amino acid ABC transporter ATP-binding protein"/>
    <property type="match status" value="1"/>
</dbReference>
<dbReference type="AlphaFoldDB" id="H5TGY2"/>
<proteinExistence type="predicted"/>